<dbReference type="AlphaFoldDB" id="A0AAD7BSU9"/>
<gene>
    <name evidence="1" type="ORF">B0H17DRAFT_859071</name>
</gene>
<dbReference type="Proteomes" id="UP001221757">
    <property type="component" value="Unassembled WGS sequence"/>
</dbReference>
<keyword evidence="2" id="KW-1185">Reference proteome</keyword>
<organism evidence="1 2">
    <name type="scientific">Mycena rosella</name>
    <name type="common">Pink bonnet</name>
    <name type="synonym">Agaricus rosellus</name>
    <dbReference type="NCBI Taxonomy" id="1033263"/>
    <lineage>
        <taxon>Eukaryota</taxon>
        <taxon>Fungi</taxon>
        <taxon>Dikarya</taxon>
        <taxon>Basidiomycota</taxon>
        <taxon>Agaricomycotina</taxon>
        <taxon>Agaricomycetes</taxon>
        <taxon>Agaricomycetidae</taxon>
        <taxon>Agaricales</taxon>
        <taxon>Marasmiineae</taxon>
        <taxon>Mycenaceae</taxon>
        <taxon>Mycena</taxon>
    </lineage>
</organism>
<name>A0AAD7BSU9_MYCRO</name>
<reference evidence="1" key="1">
    <citation type="submission" date="2023-03" db="EMBL/GenBank/DDBJ databases">
        <title>Massive genome expansion in bonnet fungi (Mycena s.s.) driven by repeated elements and novel gene families across ecological guilds.</title>
        <authorList>
            <consortium name="Lawrence Berkeley National Laboratory"/>
            <person name="Harder C.B."/>
            <person name="Miyauchi S."/>
            <person name="Viragh M."/>
            <person name="Kuo A."/>
            <person name="Thoen E."/>
            <person name="Andreopoulos B."/>
            <person name="Lu D."/>
            <person name="Skrede I."/>
            <person name="Drula E."/>
            <person name="Henrissat B."/>
            <person name="Morin E."/>
            <person name="Kohler A."/>
            <person name="Barry K."/>
            <person name="LaButti K."/>
            <person name="Morin E."/>
            <person name="Salamov A."/>
            <person name="Lipzen A."/>
            <person name="Mereny Z."/>
            <person name="Hegedus B."/>
            <person name="Baldrian P."/>
            <person name="Stursova M."/>
            <person name="Weitz H."/>
            <person name="Taylor A."/>
            <person name="Grigoriev I.V."/>
            <person name="Nagy L.G."/>
            <person name="Martin F."/>
            <person name="Kauserud H."/>
        </authorList>
    </citation>
    <scope>NUCLEOTIDE SEQUENCE</scope>
    <source>
        <strain evidence="1">CBHHK067</strain>
    </source>
</reference>
<evidence type="ECO:0000313" key="2">
    <source>
        <dbReference type="Proteomes" id="UP001221757"/>
    </source>
</evidence>
<sequence>INTVDPILMYLSRCNSDVTSLLSGTAVKAVILYVSDYVSELSLKSYQKFASVYDVFEMNSEMIGGTGSSQ</sequence>
<comment type="caution">
    <text evidence="1">The sequence shown here is derived from an EMBL/GenBank/DDBJ whole genome shotgun (WGS) entry which is preliminary data.</text>
</comment>
<feature type="non-terminal residue" evidence="1">
    <location>
        <position position="1"/>
    </location>
</feature>
<accession>A0AAD7BSU9</accession>
<feature type="non-terminal residue" evidence="1">
    <location>
        <position position="70"/>
    </location>
</feature>
<evidence type="ECO:0000313" key="1">
    <source>
        <dbReference type="EMBL" id="KAJ7629544.1"/>
    </source>
</evidence>
<protein>
    <submittedName>
        <fullName evidence="1">Uncharacterized protein</fullName>
    </submittedName>
</protein>
<dbReference type="EMBL" id="JARKIE010000543">
    <property type="protein sequence ID" value="KAJ7629544.1"/>
    <property type="molecule type" value="Genomic_DNA"/>
</dbReference>
<proteinExistence type="predicted"/>